<organism evidence="2">
    <name type="scientific">Blastocystis hominis</name>
    <dbReference type="NCBI Taxonomy" id="12968"/>
    <lineage>
        <taxon>Eukaryota</taxon>
        <taxon>Sar</taxon>
        <taxon>Stramenopiles</taxon>
        <taxon>Bigyra</taxon>
        <taxon>Opalozoa</taxon>
        <taxon>Opalinata</taxon>
        <taxon>Blastocystidae</taxon>
        <taxon>Blastocystis</taxon>
    </lineage>
</organism>
<dbReference type="OrthoDB" id="6123450at2759"/>
<keyword evidence="3" id="KW-1185">Reference proteome</keyword>
<dbReference type="InterPro" id="IPR051549">
    <property type="entry name" value="PEP_Utilizing_Enz"/>
</dbReference>
<evidence type="ECO:0000259" key="1">
    <source>
        <dbReference type="Pfam" id="PF00391"/>
    </source>
</evidence>
<dbReference type="InterPro" id="IPR008279">
    <property type="entry name" value="PEP-util_enz_mobile_dom"/>
</dbReference>
<gene>
    <name evidence="2" type="ORF">GSBLH_T00000962001</name>
</gene>
<name>D8LYL7_BLAHO</name>
<dbReference type="SUPFAM" id="SSF52009">
    <property type="entry name" value="Phosphohistidine domain"/>
    <property type="match status" value="1"/>
</dbReference>
<dbReference type="PANTHER" id="PTHR43615:SF1">
    <property type="entry name" value="PPDK_N DOMAIN-CONTAINING PROTEIN"/>
    <property type="match status" value="1"/>
</dbReference>
<dbReference type="Pfam" id="PF00391">
    <property type="entry name" value="PEP-utilizers"/>
    <property type="match status" value="1"/>
</dbReference>
<feature type="domain" description="PEP-utilising enzyme mobile" evidence="1">
    <location>
        <begin position="478"/>
        <end position="549"/>
    </location>
</feature>
<dbReference type="GeneID" id="24918247"/>
<dbReference type="EMBL" id="FN668639">
    <property type="protein sequence ID" value="CBK20672.2"/>
    <property type="molecule type" value="Genomic_DNA"/>
</dbReference>
<proteinExistence type="predicted"/>
<protein>
    <recommendedName>
        <fullName evidence="1">PEP-utilising enzyme mobile domain-containing protein</fullName>
    </recommendedName>
</protein>
<dbReference type="RefSeq" id="XP_012894720.1">
    <property type="nucleotide sequence ID" value="XM_013039266.1"/>
</dbReference>
<dbReference type="InParanoid" id="D8LYL7"/>
<dbReference type="Proteomes" id="UP000008312">
    <property type="component" value="Unassembled WGS sequence"/>
</dbReference>
<dbReference type="PANTHER" id="PTHR43615">
    <property type="entry name" value="PHOSPHOENOLPYRUVATE SYNTHASE-RELATED"/>
    <property type="match status" value="1"/>
</dbReference>
<evidence type="ECO:0000313" key="2">
    <source>
        <dbReference type="EMBL" id="CBK20672.2"/>
    </source>
</evidence>
<evidence type="ECO:0000313" key="3">
    <source>
        <dbReference type="Proteomes" id="UP000008312"/>
    </source>
</evidence>
<dbReference type="AlphaFoldDB" id="D8LYL7"/>
<sequence>MIDCPLTPSTISMIRWFMWCSKNYTCSIDGYLYMNFAGVCDCCIRDIGLELLMKGMDLESYRIIMEAYQNDYPFYKKTVDHKAFPAIWKTLISHIVRNLLYYIFTFPSVERVIQDTEAIFEKVDKRAEALQKYVLEAGENVSMTHIMNGHHDVYTAIYKESLSLNIYTLMSTRRITSILEKYGLTESEIQSLWCFNANSIATRWSQASSKAASALLAVFKDNASLSEEFESICAAKDNDRAISFLNSIRNDASSASQSFIDAWDAFLAEFGHRANVEFDLASPRYQERPVDLLILIHRIDPTNTKSIEQNLRERDEATEAILSKLTWYDRWVVQRNLPYARVFPTYREWSKQGFIRITTEFRRALLLIGQKCVKRGLLEQVDDVFYLEMEDIMAWEANEERGAEFKSLVAKRRAVYNASPLHPHARMIIAPECIMLDASNELKEELKNVPENVLVGVPTCSGVVEGEVVLVTDPDTELPPGAILVARATEPSWTPLFMNAAAVILEIGGPLTHGSVIARELCIPCVVGVKELMKRLKTGMRVQVDGTKGLVTIVKE</sequence>
<dbReference type="GO" id="GO:0016772">
    <property type="term" value="F:transferase activity, transferring phosphorus-containing groups"/>
    <property type="evidence" value="ECO:0007669"/>
    <property type="project" value="InterPro"/>
</dbReference>
<dbReference type="Gene3D" id="3.50.30.10">
    <property type="entry name" value="Phosphohistidine domain"/>
    <property type="match status" value="1"/>
</dbReference>
<reference evidence="2" key="1">
    <citation type="submission" date="2010-02" db="EMBL/GenBank/DDBJ databases">
        <title>Sequencing and annotation of the Blastocystis hominis genome.</title>
        <authorList>
            <person name="Wincker P."/>
        </authorList>
    </citation>
    <scope>NUCLEOTIDE SEQUENCE</scope>
    <source>
        <strain evidence="2">Singapore isolate B</strain>
    </source>
</reference>
<dbReference type="InterPro" id="IPR036637">
    <property type="entry name" value="Phosphohistidine_dom_sf"/>
</dbReference>
<accession>D8LYL7</accession>